<dbReference type="PANTHER" id="PTHR33164:SF99">
    <property type="entry name" value="MARR FAMILY REGULATORY PROTEIN"/>
    <property type="match status" value="1"/>
</dbReference>
<dbReference type="PROSITE" id="PS50995">
    <property type="entry name" value="HTH_MARR_2"/>
    <property type="match status" value="1"/>
</dbReference>
<keyword evidence="3" id="KW-1185">Reference proteome</keyword>
<protein>
    <submittedName>
        <fullName evidence="2">MarR family transcriptional regulator</fullName>
    </submittedName>
</protein>
<evidence type="ECO:0000259" key="1">
    <source>
        <dbReference type="PROSITE" id="PS50995"/>
    </source>
</evidence>
<comment type="caution">
    <text evidence="2">The sequence shown here is derived from an EMBL/GenBank/DDBJ whole genome shotgun (WGS) entry which is preliminary data.</text>
</comment>
<dbReference type="PRINTS" id="PR00598">
    <property type="entry name" value="HTHMARR"/>
</dbReference>
<feature type="domain" description="HTH marR-type" evidence="1">
    <location>
        <begin position="12"/>
        <end position="148"/>
    </location>
</feature>
<dbReference type="Pfam" id="PF12802">
    <property type="entry name" value="MarR_2"/>
    <property type="match status" value="1"/>
</dbReference>
<gene>
    <name evidence="2" type="ORF">AB0E89_03900</name>
</gene>
<evidence type="ECO:0000313" key="3">
    <source>
        <dbReference type="Proteomes" id="UP001550739"/>
    </source>
</evidence>
<dbReference type="PANTHER" id="PTHR33164">
    <property type="entry name" value="TRANSCRIPTIONAL REGULATOR, MARR FAMILY"/>
    <property type="match status" value="1"/>
</dbReference>
<dbReference type="InterPro" id="IPR000835">
    <property type="entry name" value="HTH_MarR-typ"/>
</dbReference>
<organism evidence="2 3">
    <name type="scientific">Streptomyces sp. 900129855</name>
    <dbReference type="NCBI Taxonomy" id="3155129"/>
    <lineage>
        <taxon>Bacteria</taxon>
        <taxon>Bacillati</taxon>
        <taxon>Actinomycetota</taxon>
        <taxon>Actinomycetes</taxon>
        <taxon>Kitasatosporales</taxon>
        <taxon>Streptomycetaceae</taxon>
        <taxon>Streptomyces</taxon>
    </lineage>
</organism>
<dbReference type="InterPro" id="IPR036390">
    <property type="entry name" value="WH_DNA-bd_sf"/>
</dbReference>
<name>A0ABV2ZB21_9ACTN</name>
<sequence>MEQEGLWLSSAEERLWQAWIDVSWRIERRVGEQIRRDGGISHNEYAILALLSQSPGRAARMSTISGVAQIPRTRLTHQVDRLERLGVVRRGSSADDARVIMVELTDEGAELLARAAPCHVRTVRAALLDALDSEQVDTLTGLLELVLAHLEGSQAAEG</sequence>
<dbReference type="RefSeq" id="WP_361700731.1">
    <property type="nucleotide sequence ID" value="NZ_JBEZVE010000002.1"/>
</dbReference>
<dbReference type="Proteomes" id="UP001550739">
    <property type="component" value="Unassembled WGS sequence"/>
</dbReference>
<accession>A0ABV2ZB21</accession>
<evidence type="ECO:0000313" key="2">
    <source>
        <dbReference type="EMBL" id="MEU3779732.1"/>
    </source>
</evidence>
<reference evidence="2 3" key="1">
    <citation type="submission" date="2024-06" db="EMBL/GenBank/DDBJ databases">
        <title>The Natural Products Discovery Center: Release of the First 8490 Sequenced Strains for Exploring Actinobacteria Biosynthetic Diversity.</title>
        <authorList>
            <person name="Kalkreuter E."/>
            <person name="Kautsar S.A."/>
            <person name="Yang D."/>
            <person name="Bader C.D."/>
            <person name="Teijaro C.N."/>
            <person name="Fluegel L."/>
            <person name="Davis C.M."/>
            <person name="Simpson J.R."/>
            <person name="Lauterbach L."/>
            <person name="Steele A.D."/>
            <person name="Gui C."/>
            <person name="Meng S."/>
            <person name="Li G."/>
            <person name="Viehrig K."/>
            <person name="Ye F."/>
            <person name="Su P."/>
            <person name="Kiefer A.F."/>
            <person name="Nichols A."/>
            <person name="Cepeda A.J."/>
            <person name="Yan W."/>
            <person name="Fan B."/>
            <person name="Jiang Y."/>
            <person name="Adhikari A."/>
            <person name="Zheng C.-J."/>
            <person name="Schuster L."/>
            <person name="Cowan T.M."/>
            <person name="Smanski M.J."/>
            <person name="Chevrette M.G."/>
            <person name="De Carvalho L.P.S."/>
            <person name="Shen B."/>
        </authorList>
    </citation>
    <scope>NUCLEOTIDE SEQUENCE [LARGE SCALE GENOMIC DNA]</scope>
    <source>
        <strain evidence="2 3">NPDC033843</strain>
    </source>
</reference>
<proteinExistence type="predicted"/>
<dbReference type="EMBL" id="JBEZVE010000002">
    <property type="protein sequence ID" value="MEU3779732.1"/>
    <property type="molecule type" value="Genomic_DNA"/>
</dbReference>
<dbReference type="InterPro" id="IPR036388">
    <property type="entry name" value="WH-like_DNA-bd_sf"/>
</dbReference>
<dbReference type="SUPFAM" id="SSF46785">
    <property type="entry name" value="Winged helix' DNA-binding domain"/>
    <property type="match status" value="1"/>
</dbReference>
<dbReference type="InterPro" id="IPR039422">
    <property type="entry name" value="MarR/SlyA-like"/>
</dbReference>
<dbReference type="Gene3D" id="1.10.10.10">
    <property type="entry name" value="Winged helix-like DNA-binding domain superfamily/Winged helix DNA-binding domain"/>
    <property type="match status" value="1"/>
</dbReference>
<dbReference type="SMART" id="SM00347">
    <property type="entry name" value="HTH_MARR"/>
    <property type="match status" value="1"/>
</dbReference>